<reference evidence="2 3" key="1">
    <citation type="journal article" date="2016" name="Fungal Biol.">
        <title>The genome of Xylona heveae provides a window into fungal endophytism.</title>
        <authorList>
            <person name="Gazis R."/>
            <person name="Kuo A."/>
            <person name="Riley R."/>
            <person name="LaButti K."/>
            <person name="Lipzen A."/>
            <person name="Lin J."/>
            <person name="Amirebrahimi M."/>
            <person name="Hesse C.N."/>
            <person name="Spatafora J.W."/>
            <person name="Henrissat B."/>
            <person name="Hainaut M."/>
            <person name="Grigoriev I.V."/>
            <person name="Hibbett D.S."/>
        </authorList>
    </citation>
    <scope>NUCLEOTIDE SEQUENCE [LARGE SCALE GENOMIC DNA]</scope>
    <source>
        <strain evidence="2 3">TC161</strain>
    </source>
</reference>
<keyword evidence="1" id="KW-1133">Transmembrane helix</keyword>
<protein>
    <submittedName>
        <fullName evidence="2">Uncharacterized protein</fullName>
    </submittedName>
</protein>
<dbReference type="InParanoid" id="A0A165FWH5"/>
<feature type="transmembrane region" description="Helical" evidence="1">
    <location>
        <begin position="85"/>
        <end position="109"/>
    </location>
</feature>
<dbReference type="GeneID" id="28894448"/>
<name>A0A165FWH5_XYLHT</name>
<sequence>MHCAPRPNTLETCTSLLKSKQINCSCAVLEIANTCEERHRPDNLCCQRRISTTYGKVSSSHQFKILIGALYPYYLTIASHLRRGLLVYCTVQGWCPVLPTIVVIALFSLTQETQRKYLFSLSKSHRRDDLHLLRLLIGTTDGHISLFQWSVSSIASA</sequence>
<dbReference type="Proteomes" id="UP000076632">
    <property type="component" value="Unassembled WGS sequence"/>
</dbReference>
<evidence type="ECO:0000256" key="1">
    <source>
        <dbReference type="SAM" id="Phobius"/>
    </source>
</evidence>
<evidence type="ECO:0000313" key="3">
    <source>
        <dbReference type="Proteomes" id="UP000076632"/>
    </source>
</evidence>
<gene>
    <name evidence="2" type="ORF">L228DRAFT_153820</name>
</gene>
<dbReference type="RefSeq" id="XP_018187022.1">
    <property type="nucleotide sequence ID" value="XM_018329311.1"/>
</dbReference>
<evidence type="ECO:0000313" key="2">
    <source>
        <dbReference type="EMBL" id="KZF21467.1"/>
    </source>
</evidence>
<keyword evidence="1" id="KW-0812">Transmembrane</keyword>
<keyword evidence="1" id="KW-0472">Membrane</keyword>
<keyword evidence="3" id="KW-1185">Reference proteome</keyword>
<dbReference type="EMBL" id="KV407460">
    <property type="protein sequence ID" value="KZF21467.1"/>
    <property type="molecule type" value="Genomic_DNA"/>
</dbReference>
<proteinExistence type="predicted"/>
<organism evidence="2 3">
    <name type="scientific">Xylona heveae (strain CBS 132557 / TC161)</name>
    <dbReference type="NCBI Taxonomy" id="1328760"/>
    <lineage>
        <taxon>Eukaryota</taxon>
        <taxon>Fungi</taxon>
        <taxon>Dikarya</taxon>
        <taxon>Ascomycota</taxon>
        <taxon>Pezizomycotina</taxon>
        <taxon>Xylonomycetes</taxon>
        <taxon>Xylonales</taxon>
        <taxon>Xylonaceae</taxon>
        <taxon>Xylona</taxon>
    </lineage>
</organism>
<accession>A0A165FWH5</accession>
<dbReference type="AlphaFoldDB" id="A0A165FWH5"/>